<comment type="caution">
    <text evidence="2">The sequence shown here is derived from an EMBL/GenBank/DDBJ whole genome shotgun (WGS) entry which is preliminary data.</text>
</comment>
<dbReference type="SUPFAM" id="SSF88723">
    <property type="entry name" value="PIN domain-like"/>
    <property type="match status" value="1"/>
</dbReference>
<dbReference type="InterPro" id="IPR029060">
    <property type="entry name" value="PIN-like_dom_sf"/>
</dbReference>
<dbReference type="Pfam" id="PF01850">
    <property type="entry name" value="PIN"/>
    <property type="match status" value="1"/>
</dbReference>
<organism evidence="2 3">
    <name type="scientific">Pseudobythopirellula maris</name>
    <dbReference type="NCBI Taxonomy" id="2527991"/>
    <lineage>
        <taxon>Bacteria</taxon>
        <taxon>Pseudomonadati</taxon>
        <taxon>Planctomycetota</taxon>
        <taxon>Planctomycetia</taxon>
        <taxon>Pirellulales</taxon>
        <taxon>Lacipirellulaceae</taxon>
        <taxon>Pseudobythopirellula</taxon>
    </lineage>
</organism>
<evidence type="ECO:0000259" key="1">
    <source>
        <dbReference type="Pfam" id="PF01850"/>
    </source>
</evidence>
<protein>
    <submittedName>
        <fullName evidence="2">PIN domain protein</fullName>
    </submittedName>
</protein>
<evidence type="ECO:0000313" key="2">
    <source>
        <dbReference type="EMBL" id="TWT88832.1"/>
    </source>
</evidence>
<dbReference type="EMBL" id="SJPQ01000002">
    <property type="protein sequence ID" value="TWT88832.1"/>
    <property type="molecule type" value="Genomic_DNA"/>
</dbReference>
<dbReference type="AlphaFoldDB" id="A0A5C5ZMX7"/>
<accession>A0A5C5ZMX7</accession>
<dbReference type="Gene3D" id="3.40.50.1010">
    <property type="entry name" value="5'-nuclease"/>
    <property type="match status" value="1"/>
</dbReference>
<sequence>MTVLVDTNVLLRVNHDGHPQSATAQETISRLINTSHDLRTVPQVLYEYWAVATRPVESNGLGFPSSVANRWLVVWGDVFPTFRDERGVLDEWWRLVVDHEVSGKTTHDARLVAAMIRHSVTHLLTFNVSDFKRYDEIVVFSPDAYLAGEVRL</sequence>
<feature type="domain" description="PIN" evidence="1">
    <location>
        <begin position="3"/>
        <end position="136"/>
    </location>
</feature>
<reference evidence="2 3" key="1">
    <citation type="submission" date="2019-02" db="EMBL/GenBank/DDBJ databases">
        <title>Deep-cultivation of Planctomycetes and their phenomic and genomic characterization uncovers novel biology.</title>
        <authorList>
            <person name="Wiegand S."/>
            <person name="Jogler M."/>
            <person name="Boedeker C."/>
            <person name="Pinto D."/>
            <person name="Vollmers J."/>
            <person name="Rivas-Marin E."/>
            <person name="Kohn T."/>
            <person name="Peeters S.H."/>
            <person name="Heuer A."/>
            <person name="Rast P."/>
            <person name="Oberbeckmann S."/>
            <person name="Bunk B."/>
            <person name="Jeske O."/>
            <person name="Meyerdierks A."/>
            <person name="Storesund J.E."/>
            <person name="Kallscheuer N."/>
            <person name="Luecker S."/>
            <person name="Lage O.M."/>
            <person name="Pohl T."/>
            <person name="Merkel B.J."/>
            <person name="Hornburger P."/>
            <person name="Mueller R.-W."/>
            <person name="Bruemmer F."/>
            <person name="Labrenz M."/>
            <person name="Spormann A.M."/>
            <person name="Op Den Camp H."/>
            <person name="Overmann J."/>
            <person name="Amann R."/>
            <person name="Jetten M.S.M."/>
            <person name="Mascher T."/>
            <person name="Medema M.H."/>
            <person name="Devos D.P."/>
            <person name="Kaster A.-K."/>
            <person name="Ovreas L."/>
            <person name="Rohde M."/>
            <person name="Galperin M.Y."/>
            <person name="Jogler C."/>
        </authorList>
    </citation>
    <scope>NUCLEOTIDE SEQUENCE [LARGE SCALE GENOMIC DNA]</scope>
    <source>
        <strain evidence="2 3">Mal64</strain>
    </source>
</reference>
<proteinExistence type="predicted"/>
<dbReference type="RefSeq" id="WP_146400223.1">
    <property type="nucleotide sequence ID" value="NZ_SJPQ01000002.1"/>
</dbReference>
<gene>
    <name evidence="2" type="ORF">Mal64_23200</name>
</gene>
<name>A0A5C5ZMX7_9BACT</name>
<dbReference type="OrthoDB" id="291270at2"/>
<dbReference type="InterPro" id="IPR002716">
    <property type="entry name" value="PIN_dom"/>
</dbReference>
<dbReference type="CDD" id="cd09854">
    <property type="entry name" value="PIN_VapC-like"/>
    <property type="match status" value="1"/>
</dbReference>
<keyword evidence="3" id="KW-1185">Reference proteome</keyword>
<dbReference type="Proteomes" id="UP000315440">
    <property type="component" value="Unassembled WGS sequence"/>
</dbReference>
<evidence type="ECO:0000313" key="3">
    <source>
        <dbReference type="Proteomes" id="UP000315440"/>
    </source>
</evidence>